<feature type="transmembrane region" description="Helical" evidence="3">
    <location>
        <begin position="68"/>
        <end position="87"/>
    </location>
</feature>
<feature type="transmembrane region" description="Helical" evidence="3">
    <location>
        <begin position="180"/>
        <end position="200"/>
    </location>
</feature>
<protein>
    <submittedName>
        <fullName evidence="5">DMT family transporter</fullName>
    </submittedName>
</protein>
<dbReference type="EMBL" id="JBHTBW010000061">
    <property type="protein sequence ID" value="MFC7442776.1"/>
    <property type="molecule type" value="Genomic_DNA"/>
</dbReference>
<dbReference type="SUPFAM" id="SSF103481">
    <property type="entry name" value="Multidrug resistance efflux transporter EmrE"/>
    <property type="match status" value="2"/>
</dbReference>
<reference evidence="6" key="1">
    <citation type="journal article" date="2019" name="Int. J. Syst. Evol. Microbiol.">
        <title>The Global Catalogue of Microorganisms (GCM) 10K type strain sequencing project: providing services to taxonomists for standard genome sequencing and annotation.</title>
        <authorList>
            <consortium name="The Broad Institute Genomics Platform"/>
            <consortium name="The Broad Institute Genome Sequencing Center for Infectious Disease"/>
            <person name="Wu L."/>
            <person name="Ma J."/>
        </authorList>
    </citation>
    <scope>NUCLEOTIDE SEQUENCE [LARGE SCALE GENOMIC DNA]</scope>
    <source>
        <strain evidence="6">CGMCC 1.12942</strain>
    </source>
</reference>
<feature type="transmembrane region" description="Helical" evidence="3">
    <location>
        <begin position="93"/>
        <end position="113"/>
    </location>
</feature>
<evidence type="ECO:0000256" key="3">
    <source>
        <dbReference type="SAM" id="Phobius"/>
    </source>
</evidence>
<keyword evidence="3" id="KW-0812">Transmembrane</keyword>
<feature type="domain" description="EamA" evidence="4">
    <location>
        <begin position="5"/>
        <end position="139"/>
    </location>
</feature>
<dbReference type="PANTHER" id="PTHR22911:SF137">
    <property type="entry name" value="SOLUTE CARRIER FAMILY 35 MEMBER G2-RELATED"/>
    <property type="match status" value="1"/>
</dbReference>
<gene>
    <name evidence="5" type="ORF">ACFQNG_17015</name>
</gene>
<evidence type="ECO:0000256" key="2">
    <source>
        <dbReference type="ARBA" id="ARBA00007362"/>
    </source>
</evidence>
<feature type="transmembrane region" description="Helical" evidence="3">
    <location>
        <begin position="242"/>
        <end position="262"/>
    </location>
</feature>
<evidence type="ECO:0000313" key="6">
    <source>
        <dbReference type="Proteomes" id="UP001596500"/>
    </source>
</evidence>
<feature type="transmembrane region" description="Helical" evidence="3">
    <location>
        <begin position="149"/>
        <end position="168"/>
    </location>
</feature>
<feature type="transmembrane region" description="Helical" evidence="3">
    <location>
        <begin position="268"/>
        <end position="284"/>
    </location>
</feature>
<dbReference type="InterPro" id="IPR000620">
    <property type="entry name" value="EamA_dom"/>
</dbReference>
<keyword evidence="3" id="KW-1133">Transmembrane helix</keyword>
<evidence type="ECO:0000256" key="1">
    <source>
        <dbReference type="ARBA" id="ARBA00004127"/>
    </source>
</evidence>
<name>A0ABW2RPR0_9BACL</name>
<feature type="domain" description="EamA" evidence="4">
    <location>
        <begin position="151"/>
        <end position="283"/>
    </location>
</feature>
<dbReference type="Pfam" id="PF00892">
    <property type="entry name" value="EamA"/>
    <property type="match status" value="2"/>
</dbReference>
<dbReference type="InterPro" id="IPR037185">
    <property type="entry name" value="EmrE-like"/>
</dbReference>
<organism evidence="5 6">
    <name type="scientific">Laceyella putida</name>
    <dbReference type="NCBI Taxonomy" id="110101"/>
    <lineage>
        <taxon>Bacteria</taxon>
        <taxon>Bacillati</taxon>
        <taxon>Bacillota</taxon>
        <taxon>Bacilli</taxon>
        <taxon>Bacillales</taxon>
        <taxon>Thermoactinomycetaceae</taxon>
        <taxon>Laceyella</taxon>
    </lineage>
</organism>
<evidence type="ECO:0000313" key="5">
    <source>
        <dbReference type="EMBL" id="MFC7442776.1"/>
    </source>
</evidence>
<accession>A0ABW2RPR0</accession>
<comment type="similarity">
    <text evidence="2">Belongs to the EamA transporter family.</text>
</comment>
<comment type="subcellular location">
    <subcellularLocation>
        <location evidence="1">Endomembrane system</location>
        <topology evidence="1">Multi-pass membrane protein</topology>
    </subcellularLocation>
</comment>
<keyword evidence="3" id="KW-0472">Membrane</keyword>
<dbReference type="Gene3D" id="1.10.3730.20">
    <property type="match status" value="1"/>
</dbReference>
<feature type="transmembrane region" description="Helical" evidence="3">
    <location>
        <begin position="37"/>
        <end position="56"/>
    </location>
</feature>
<dbReference type="Proteomes" id="UP001596500">
    <property type="component" value="Unassembled WGS sequence"/>
</dbReference>
<dbReference type="RefSeq" id="WP_379866873.1">
    <property type="nucleotide sequence ID" value="NZ_JBHTBW010000061.1"/>
</dbReference>
<dbReference type="PANTHER" id="PTHR22911">
    <property type="entry name" value="ACYL-MALONYL CONDENSING ENZYME-RELATED"/>
    <property type="match status" value="1"/>
</dbReference>
<feature type="transmembrane region" description="Helical" evidence="3">
    <location>
        <begin position="212"/>
        <end position="230"/>
    </location>
</feature>
<sequence length="302" mass="33445">MNRMKASIYVLLGAASYGVVSTLIKMAYQHGFATQEITGSQVLFGSLFLWLIALPSCFKKKTISRKHLISLLLCGMVSGLTGIFYYLSLKTLSASLAIILMFQFTWIGLLLEWRQTRNKPKWNHWMATLIILCGSLLASATQLEGDSLHLMGLVFGLLSALTYALFIHFSGRVATEIHSLIRSASFVTGGLFTNLIIFSPAFLIEGKLLDGLWFWGLLIALFGSIIPTVLFMKGIPHIGTGLASILGSVELPVVIVAAAVFLHERTTTLQWTGVWLILIGIFLSENKTIFQRRPFKEESSPR</sequence>
<proteinExistence type="inferred from homology"/>
<keyword evidence="6" id="KW-1185">Reference proteome</keyword>
<feature type="transmembrane region" description="Helical" evidence="3">
    <location>
        <begin position="125"/>
        <end position="143"/>
    </location>
</feature>
<comment type="caution">
    <text evidence="5">The sequence shown here is derived from an EMBL/GenBank/DDBJ whole genome shotgun (WGS) entry which is preliminary data.</text>
</comment>
<evidence type="ECO:0000259" key="4">
    <source>
        <dbReference type="Pfam" id="PF00892"/>
    </source>
</evidence>